<dbReference type="EMBL" id="HBFW01014719">
    <property type="protein sequence ID" value="CAD8938306.1"/>
    <property type="molecule type" value="Transcribed_RNA"/>
</dbReference>
<dbReference type="AlphaFoldDB" id="A0A7S1D540"/>
<accession>A0A7S1D540</accession>
<name>A0A7S1D540_CYCTE</name>
<proteinExistence type="predicted"/>
<gene>
    <name evidence="1" type="ORF">CTEN0397_LOCUS9369</name>
</gene>
<protein>
    <submittedName>
        <fullName evidence="1">Uncharacterized protein</fullName>
    </submittedName>
</protein>
<reference evidence="1" key="1">
    <citation type="submission" date="2021-01" db="EMBL/GenBank/DDBJ databases">
        <authorList>
            <person name="Corre E."/>
            <person name="Pelletier E."/>
            <person name="Niang G."/>
            <person name="Scheremetjew M."/>
            <person name="Finn R."/>
            <person name="Kale V."/>
            <person name="Holt S."/>
            <person name="Cochrane G."/>
            <person name="Meng A."/>
            <person name="Brown T."/>
            <person name="Cohen L."/>
        </authorList>
    </citation>
    <scope>NUCLEOTIDE SEQUENCE</scope>
    <source>
        <strain evidence="1">ECT3854</strain>
    </source>
</reference>
<organism evidence="1">
    <name type="scientific">Cyclophora tenuis</name>
    <name type="common">Marine diatom</name>
    <dbReference type="NCBI Taxonomy" id="216820"/>
    <lineage>
        <taxon>Eukaryota</taxon>
        <taxon>Sar</taxon>
        <taxon>Stramenopiles</taxon>
        <taxon>Ochrophyta</taxon>
        <taxon>Bacillariophyta</taxon>
        <taxon>Fragilariophyceae</taxon>
        <taxon>Fragilariophycidae</taxon>
        <taxon>Cyclophorales</taxon>
        <taxon>Cyclophoraceae</taxon>
        <taxon>Cyclophora</taxon>
    </lineage>
</organism>
<sequence>MNSTDNRFYGFIYSHGIPMLTNSYKPPADQHCVNHHSLPPRQPPGYGNRDPHTYFAPGEHAPLWNNNDIVLQQFDRASINSSLSSGHNGRGWLTVDEDQAKMELLNHAILLFNTGLTYHLVAAESHFQSSSYCAVEKSLRLYEMAFHLAQEGTTMTMHREQQQQQQEQYGDVLKLLLVVLPNNMGQILYELGLHHLSKDMFIQALWGMSTGRGDRGKIFCENDWAGLVFNTMVLQHQPVSAEAA</sequence>
<evidence type="ECO:0000313" key="1">
    <source>
        <dbReference type="EMBL" id="CAD8938306.1"/>
    </source>
</evidence>